<comment type="caution">
    <text evidence="3">The sequence shown here is derived from an EMBL/GenBank/DDBJ whole genome shotgun (WGS) entry which is preliminary data.</text>
</comment>
<dbReference type="EMBL" id="JACOOI010000051">
    <property type="protein sequence ID" value="MBC5646298.1"/>
    <property type="molecule type" value="Genomic_DNA"/>
</dbReference>
<evidence type="ECO:0000256" key="1">
    <source>
        <dbReference type="SAM" id="Phobius"/>
    </source>
</evidence>
<evidence type="ECO:0000313" key="4">
    <source>
        <dbReference type="Proteomes" id="UP000644010"/>
    </source>
</evidence>
<dbReference type="InterPro" id="IPR009045">
    <property type="entry name" value="Zn_M74/Hedgehog-like"/>
</dbReference>
<dbReference type="InterPro" id="IPR013230">
    <property type="entry name" value="Peptidase_M15A_C"/>
</dbReference>
<gene>
    <name evidence="3" type="ORF">H8S77_25860</name>
</gene>
<keyword evidence="1" id="KW-0472">Membrane</keyword>
<dbReference type="Proteomes" id="UP000644010">
    <property type="component" value="Unassembled WGS sequence"/>
</dbReference>
<organism evidence="3 4">
    <name type="scientific">Parabacteroides segnis</name>
    <dbReference type="NCBI Taxonomy" id="2763058"/>
    <lineage>
        <taxon>Bacteria</taxon>
        <taxon>Pseudomonadati</taxon>
        <taxon>Bacteroidota</taxon>
        <taxon>Bacteroidia</taxon>
        <taxon>Bacteroidales</taxon>
        <taxon>Tannerellaceae</taxon>
        <taxon>Parabacteroides</taxon>
    </lineage>
</organism>
<sequence length="283" mass="31571">MSNRKHKTMLSEHFSLEELTYSRIAVENGLDNEPSPAVRQSLCYLAVHLLEPLRRFNGRPIAVLSGYRSDSVNRLAGGVATSQHRKGEAADCYIPEGPCRLLDILKKSGLLFDQAILYKQRNFLHLSLKEKGTNRMQVLFYILCLVFLLPSCQIRRGCTREEHAFCIDSLVASGKDSSLFNRKTFTIDSINWNITRVVFSPPDSTGRQYPAEIALLQGNKHHSITDTSSKTANSSVELTRYQTAVSSFSSENQYKQSSSVSIWIVAFVLLAGACLGFGNPSQT</sequence>
<name>A0ABR7E9H0_9BACT</name>
<keyword evidence="1" id="KW-0812">Transmembrane</keyword>
<reference evidence="3 4" key="1">
    <citation type="submission" date="2020-08" db="EMBL/GenBank/DDBJ databases">
        <title>Genome public.</title>
        <authorList>
            <person name="Liu C."/>
            <person name="Sun Q."/>
        </authorList>
    </citation>
    <scope>NUCLEOTIDE SEQUENCE [LARGE SCALE GENOMIC DNA]</scope>
    <source>
        <strain evidence="3 4">BX2</strain>
    </source>
</reference>
<accession>A0ABR7E9H0</accession>
<keyword evidence="1" id="KW-1133">Transmembrane helix</keyword>
<evidence type="ECO:0000313" key="3">
    <source>
        <dbReference type="EMBL" id="MBC5646298.1"/>
    </source>
</evidence>
<dbReference type="Gene3D" id="3.30.1380.10">
    <property type="match status" value="1"/>
</dbReference>
<keyword evidence="4" id="KW-1185">Reference proteome</keyword>
<evidence type="ECO:0000259" key="2">
    <source>
        <dbReference type="Pfam" id="PF08291"/>
    </source>
</evidence>
<protein>
    <recommendedName>
        <fullName evidence="2">Peptidase M15A C-terminal domain-containing protein</fullName>
    </recommendedName>
</protein>
<feature type="transmembrane region" description="Helical" evidence="1">
    <location>
        <begin position="260"/>
        <end position="278"/>
    </location>
</feature>
<proteinExistence type="predicted"/>
<dbReference type="SUPFAM" id="SSF55166">
    <property type="entry name" value="Hedgehog/DD-peptidase"/>
    <property type="match status" value="1"/>
</dbReference>
<feature type="domain" description="Peptidase M15A C-terminal" evidence="2">
    <location>
        <begin position="13"/>
        <end position="126"/>
    </location>
</feature>
<dbReference type="Pfam" id="PF08291">
    <property type="entry name" value="Peptidase_M15_3"/>
    <property type="match status" value="1"/>
</dbReference>